<evidence type="ECO:0000313" key="2">
    <source>
        <dbReference type="Proteomes" id="UP000192639"/>
    </source>
</evidence>
<proteinExistence type="predicted"/>
<dbReference type="VEuPathDB" id="MicrosporidiaDB:ECANGB1_182"/>
<evidence type="ECO:0000313" key="1">
    <source>
        <dbReference type="EMBL" id="ORD93320.1"/>
    </source>
</evidence>
<dbReference type="AlphaFoldDB" id="A0A1Y1S4L7"/>
<keyword evidence="2" id="KW-1185">Reference proteome</keyword>
<comment type="caution">
    <text evidence="1">The sequence shown here is derived from an EMBL/GenBank/DDBJ whole genome shotgun (WGS) entry which is preliminary data.</text>
</comment>
<dbReference type="EMBL" id="LWDP01000108">
    <property type="protein sequence ID" value="ORD93320.1"/>
    <property type="molecule type" value="Genomic_DNA"/>
</dbReference>
<protein>
    <submittedName>
        <fullName evidence="1">Uncharacterized protein</fullName>
    </submittedName>
</protein>
<gene>
    <name evidence="1" type="ORF">ECANGB1_182</name>
</gene>
<dbReference type="Proteomes" id="UP000192639">
    <property type="component" value="Unassembled WGS sequence"/>
</dbReference>
<organism evidence="1 2">
    <name type="scientific">Enterospora canceri</name>
    <dbReference type="NCBI Taxonomy" id="1081671"/>
    <lineage>
        <taxon>Eukaryota</taxon>
        <taxon>Fungi</taxon>
        <taxon>Fungi incertae sedis</taxon>
        <taxon>Microsporidia</taxon>
        <taxon>Enterocytozoonidae</taxon>
        <taxon>Enterospora</taxon>
    </lineage>
</organism>
<name>A0A1Y1S4L7_9MICR</name>
<sequence>MYKVNDINEWYVTKMTVIDEYTKMVACFLYCNCRADVVEFDGFGYPFLVSLVNKKTLPLLSKKIQDVFGMEGINGPFIAELCKYRSKLEESDVGLYADYFNVKGGLYDKEIEKILNAE</sequence>
<reference evidence="1 2" key="1">
    <citation type="journal article" date="2017" name="Environ. Microbiol.">
        <title>Decay of the glycolytic pathway and adaptation to intranuclear parasitism within Enterocytozoonidae microsporidia.</title>
        <authorList>
            <person name="Wiredu Boakye D."/>
            <person name="Jaroenlak P."/>
            <person name="Prachumwat A."/>
            <person name="Williams T.A."/>
            <person name="Bateman K.S."/>
            <person name="Itsathitphaisarn O."/>
            <person name="Sritunyalucksana K."/>
            <person name="Paszkiewicz K.H."/>
            <person name="Moore K.A."/>
            <person name="Stentiford G.D."/>
            <person name="Williams B.A."/>
        </authorList>
    </citation>
    <scope>NUCLEOTIDE SEQUENCE [LARGE SCALE GENOMIC DNA]</scope>
    <source>
        <strain evidence="1 2">GB1</strain>
    </source>
</reference>
<accession>A0A1Y1S4L7</accession>